<gene>
    <name evidence="8" type="ORF">NUTIK01_20970</name>
</gene>
<keyword evidence="9" id="KW-1185">Reference proteome</keyword>
<evidence type="ECO:0000256" key="6">
    <source>
        <dbReference type="SAM" id="Phobius"/>
    </source>
</evidence>
<keyword evidence="3 6" id="KW-0812">Transmembrane</keyword>
<comment type="similarity">
    <text evidence="2">Belongs to the GtrA family.</text>
</comment>
<dbReference type="PANTHER" id="PTHR38459:SF1">
    <property type="entry name" value="PROPHAGE BACTOPRENOL-LINKED GLUCOSE TRANSLOCASE HOMOLOG"/>
    <property type="match status" value="1"/>
</dbReference>
<dbReference type="PANTHER" id="PTHR38459">
    <property type="entry name" value="PROPHAGE BACTOPRENOL-LINKED GLUCOSE TRANSLOCASE HOMOLOG"/>
    <property type="match status" value="1"/>
</dbReference>
<feature type="transmembrane region" description="Helical" evidence="6">
    <location>
        <begin position="49"/>
        <end position="68"/>
    </location>
</feature>
<dbReference type="Proteomes" id="UP001187221">
    <property type="component" value="Unassembled WGS sequence"/>
</dbReference>
<comment type="subcellular location">
    <subcellularLocation>
        <location evidence="1">Membrane</location>
        <topology evidence="1">Multi-pass membrane protein</topology>
    </subcellularLocation>
</comment>
<feature type="transmembrane region" description="Helical" evidence="6">
    <location>
        <begin position="21"/>
        <end position="43"/>
    </location>
</feature>
<evidence type="ECO:0000256" key="3">
    <source>
        <dbReference type="ARBA" id="ARBA00022692"/>
    </source>
</evidence>
<feature type="domain" description="GtrA/DPMS transmembrane" evidence="7">
    <location>
        <begin position="23"/>
        <end position="140"/>
    </location>
</feature>
<dbReference type="InterPro" id="IPR051401">
    <property type="entry name" value="GtrA_CellWall_Glycosyl"/>
</dbReference>
<evidence type="ECO:0000259" key="7">
    <source>
        <dbReference type="Pfam" id="PF04138"/>
    </source>
</evidence>
<dbReference type="RefSeq" id="WP_317975015.1">
    <property type="nucleotide sequence ID" value="NZ_BTFW01000001.1"/>
</dbReference>
<evidence type="ECO:0000256" key="5">
    <source>
        <dbReference type="ARBA" id="ARBA00023136"/>
    </source>
</evidence>
<organism evidence="8 9">
    <name type="scientific">Novosphingobium pituita</name>
    <dbReference type="NCBI Taxonomy" id="3056842"/>
    <lineage>
        <taxon>Bacteria</taxon>
        <taxon>Pseudomonadati</taxon>
        <taxon>Pseudomonadota</taxon>
        <taxon>Alphaproteobacteria</taxon>
        <taxon>Sphingomonadales</taxon>
        <taxon>Sphingomonadaceae</taxon>
        <taxon>Novosphingobium</taxon>
    </lineage>
</organism>
<proteinExistence type="inferred from homology"/>
<sequence>MIAMVIPHLRRQARLLSDQTLIRYTLVSVGALAVDMGSFLLLLALGAPAVSASALGYGLGIVAHWLLSSRLVFHRDLAPAGAARRRQQALFLATALFGLALTTFVVGGLARLGLDPRGAKLIAIVLSFAASWLLRRRLVFR</sequence>
<dbReference type="Pfam" id="PF04138">
    <property type="entry name" value="GtrA_DPMS_TM"/>
    <property type="match status" value="1"/>
</dbReference>
<protein>
    <recommendedName>
        <fullName evidence="7">GtrA/DPMS transmembrane domain-containing protein</fullName>
    </recommendedName>
</protein>
<feature type="transmembrane region" description="Helical" evidence="6">
    <location>
        <begin position="89"/>
        <end position="112"/>
    </location>
</feature>
<dbReference type="EMBL" id="BTFW01000001">
    <property type="protein sequence ID" value="GMM61320.1"/>
    <property type="molecule type" value="Genomic_DNA"/>
</dbReference>
<feature type="transmembrane region" description="Helical" evidence="6">
    <location>
        <begin position="118"/>
        <end position="134"/>
    </location>
</feature>
<comment type="caution">
    <text evidence="8">The sequence shown here is derived from an EMBL/GenBank/DDBJ whole genome shotgun (WGS) entry which is preliminary data.</text>
</comment>
<accession>A0ABQ6P8C4</accession>
<evidence type="ECO:0000256" key="4">
    <source>
        <dbReference type="ARBA" id="ARBA00022989"/>
    </source>
</evidence>
<evidence type="ECO:0000256" key="2">
    <source>
        <dbReference type="ARBA" id="ARBA00009399"/>
    </source>
</evidence>
<evidence type="ECO:0000313" key="9">
    <source>
        <dbReference type="Proteomes" id="UP001187221"/>
    </source>
</evidence>
<keyword evidence="5 6" id="KW-0472">Membrane</keyword>
<evidence type="ECO:0000256" key="1">
    <source>
        <dbReference type="ARBA" id="ARBA00004141"/>
    </source>
</evidence>
<evidence type="ECO:0000313" key="8">
    <source>
        <dbReference type="EMBL" id="GMM61320.1"/>
    </source>
</evidence>
<keyword evidence="4 6" id="KW-1133">Transmembrane helix</keyword>
<name>A0ABQ6P8C4_9SPHN</name>
<reference evidence="8 9" key="1">
    <citation type="submission" date="2023-06" db="EMBL/GenBank/DDBJ databases">
        <title>Draft genome sequence of Novosphingobium sp. strain IK01.</title>
        <authorList>
            <person name="Hatamoto M."/>
            <person name="Ikarashi T."/>
            <person name="Yamaguchi T."/>
        </authorList>
    </citation>
    <scope>NUCLEOTIDE SEQUENCE [LARGE SCALE GENOMIC DNA]</scope>
    <source>
        <strain evidence="8 9">IK01</strain>
    </source>
</reference>
<dbReference type="InterPro" id="IPR007267">
    <property type="entry name" value="GtrA_DPMS_TM"/>
</dbReference>